<dbReference type="Gene3D" id="3.30.200.20">
    <property type="entry name" value="Phosphorylase Kinase, domain 1"/>
    <property type="match status" value="1"/>
</dbReference>
<dbReference type="Pfam" id="PF00069">
    <property type="entry name" value="Pkinase"/>
    <property type="match status" value="1"/>
</dbReference>
<dbReference type="CDD" id="cd00082">
    <property type="entry name" value="HisKA"/>
    <property type="match status" value="1"/>
</dbReference>
<evidence type="ECO:0000313" key="11">
    <source>
        <dbReference type="Proteomes" id="UP000641646"/>
    </source>
</evidence>
<dbReference type="PANTHER" id="PTHR43642">
    <property type="entry name" value="HYBRID SIGNAL TRANSDUCTION HISTIDINE KINASE G"/>
    <property type="match status" value="1"/>
</dbReference>
<dbReference type="Gene3D" id="1.10.287.130">
    <property type="match status" value="1"/>
</dbReference>
<dbReference type="PROSITE" id="PS50011">
    <property type="entry name" value="PROTEIN_KINASE_DOM"/>
    <property type="match status" value="1"/>
</dbReference>
<dbReference type="InterPro" id="IPR036890">
    <property type="entry name" value="HATPase_C_sf"/>
</dbReference>
<dbReference type="SUPFAM" id="SSF55874">
    <property type="entry name" value="ATPase domain of HSP90 chaperone/DNA topoisomerase II/histidine kinase"/>
    <property type="match status" value="1"/>
</dbReference>
<keyword evidence="7" id="KW-0472">Membrane</keyword>
<keyword evidence="4" id="KW-0418">Kinase</keyword>
<feature type="domain" description="Protein kinase" evidence="8">
    <location>
        <begin position="7"/>
        <end position="268"/>
    </location>
</feature>
<evidence type="ECO:0000259" key="9">
    <source>
        <dbReference type="PROSITE" id="PS50109"/>
    </source>
</evidence>
<feature type="coiled-coil region" evidence="6">
    <location>
        <begin position="1494"/>
        <end position="1560"/>
    </location>
</feature>
<dbReference type="PROSITE" id="PS50109">
    <property type="entry name" value="HIS_KIN"/>
    <property type="match status" value="1"/>
</dbReference>
<dbReference type="Pfam" id="PF13191">
    <property type="entry name" value="AAA_16"/>
    <property type="match status" value="1"/>
</dbReference>
<dbReference type="InterPro" id="IPR003018">
    <property type="entry name" value="GAF"/>
</dbReference>
<keyword evidence="7" id="KW-0812">Transmembrane</keyword>
<dbReference type="InterPro" id="IPR027417">
    <property type="entry name" value="P-loop_NTPase"/>
</dbReference>
<dbReference type="InterPro" id="IPR005467">
    <property type="entry name" value="His_kinase_dom"/>
</dbReference>
<keyword evidence="6" id="KW-0175">Coiled coil</keyword>
<dbReference type="SMART" id="SM00388">
    <property type="entry name" value="HisKA"/>
    <property type="match status" value="1"/>
</dbReference>
<dbReference type="PRINTS" id="PR00344">
    <property type="entry name" value="BCTRLSENSOR"/>
</dbReference>
<dbReference type="GO" id="GO:0000155">
    <property type="term" value="F:phosphorelay sensor kinase activity"/>
    <property type="evidence" value="ECO:0007669"/>
    <property type="project" value="InterPro"/>
</dbReference>
<keyword evidence="11" id="KW-1185">Reference proteome</keyword>
<dbReference type="SUPFAM" id="SSF55781">
    <property type="entry name" value="GAF domain-like"/>
    <property type="match status" value="1"/>
</dbReference>
<dbReference type="CDD" id="cd14014">
    <property type="entry name" value="STKc_PknB_like"/>
    <property type="match status" value="1"/>
</dbReference>
<feature type="transmembrane region" description="Helical" evidence="7">
    <location>
        <begin position="1154"/>
        <end position="1176"/>
    </location>
</feature>
<reference evidence="10" key="2">
    <citation type="submission" date="2020-08" db="EMBL/GenBank/DDBJ databases">
        <authorList>
            <person name="Chen M."/>
            <person name="Teng W."/>
            <person name="Zhao L."/>
            <person name="Hu C."/>
            <person name="Zhou Y."/>
            <person name="Han B."/>
            <person name="Song L."/>
            <person name="Shu W."/>
        </authorList>
    </citation>
    <scope>NUCLEOTIDE SEQUENCE</scope>
    <source>
        <strain evidence="10">FACHB-1375</strain>
    </source>
</reference>
<name>A0A926VDV1_9CYAN</name>
<dbReference type="GO" id="GO:0005524">
    <property type="term" value="F:ATP binding"/>
    <property type="evidence" value="ECO:0007669"/>
    <property type="project" value="InterPro"/>
</dbReference>
<reference evidence="10" key="1">
    <citation type="journal article" date="2015" name="ISME J.">
        <title>Draft Genome Sequence of Streptomyces incarnatus NRRL8089, which Produces the Nucleoside Antibiotic Sinefungin.</title>
        <authorList>
            <person name="Oshima K."/>
            <person name="Hattori M."/>
            <person name="Shimizu H."/>
            <person name="Fukuda K."/>
            <person name="Nemoto M."/>
            <person name="Inagaki K."/>
            <person name="Tamura T."/>
        </authorList>
    </citation>
    <scope>NUCLEOTIDE SEQUENCE</scope>
    <source>
        <strain evidence="10">FACHB-1375</strain>
    </source>
</reference>
<comment type="caution">
    <text evidence="10">The sequence shown here is derived from an EMBL/GenBank/DDBJ whole genome shotgun (WGS) entry which is preliminary data.</text>
</comment>
<dbReference type="InterPro" id="IPR003661">
    <property type="entry name" value="HisK_dim/P_dom"/>
</dbReference>
<comment type="catalytic activity">
    <reaction evidence="1">
        <text>ATP + protein L-histidine = ADP + protein N-phospho-L-histidine.</text>
        <dbReference type="EC" id="2.7.13.3"/>
    </reaction>
</comment>
<dbReference type="InterPro" id="IPR000719">
    <property type="entry name" value="Prot_kinase_dom"/>
</dbReference>
<dbReference type="EC" id="2.7.13.3" evidence="2"/>
<dbReference type="Gene3D" id="3.40.50.300">
    <property type="entry name" value="P-loop containing nucleotide triphosphate hydrolases"/>
    <property type="match status" value="1"/>
</dbReference>
<dbReference type="PROSITE" id="PS00108">
    <property type="entry name" value="PROTEIN_KINASE_ST"/>
    <property type="match status" value="1"/>
</dbReference>
<gene>
    <name evidence="10" type="ORF">H6G03_13265</name>
</gene>
<keyword evidence="7" id="KW-1133">Transmembrane helix</keyword>
<dbReference type="SMART" id="SM00220">
    <property type="entry name" value="S_TKc"/>
    <property type="match status" value="1"/>
</dbReference>
<dbReference type="Gene3D" id="1.10.510.10">
    <property type="entry name" value="Transferase(Phosphotransferase) domain 1"/>
    <property type="match status" value="1"/>
</dbReference>
<evidence type="ECO:0000256" key="5">
    <source>
        <dbReference type="ARBA" id="ARBA00023012"/>
    </source>
</evidence>
<evidence type="ECO:0000256" key="7">
    <source>
        <dbReference type="SAM" id="Phobius"/>
    </source>
</evidence>
<keyword evidence="4" id="KW-0808">Transferase</keyword>
<keyword evidence="3" id="KW-0597">Phosphoprotein</keyword>
<dbReference type="SMART" id="SM00065">
    <property type="entry name" value="GAF"/>
    <property type="match status" value="1"/>
</dbReference>
<dbReference type="InterPro" id="IPR036097">
    <property type="entry name" value="HisK_dim/P_sf"/>
</dbReference>
<dbReference type="InterPro" id="IPR041664">
    <property type="entry name" value="AAA_16"/>
</dbReference>
<dbReference type="SUPFAM" id="SSF52540">
    <property type="entry name" value="P-loop containing nucleoside triphosphate hydrolases"/>
    <property type="match status" value="1"/>
</dbReference>
<feature type="domain" description="Histidine kinase" evidence="9">
    <location>
        <begin position="1569"/>
        <end position="1826"/>
    </location>
</feature>
<feature type="transmembrane region" description="Helical" evidence="7">
    <location>
        <begin position="1117"/>
        <end position="1134"/>
    </location>
</feature>
<dbReference type="Pfam" id="PF02518">
    <property type="entry name" value="HATPase_c"/>
    <property type="match status" value="1"/>
</dbReference>
<dbReference type="InterPro" id="IPR008271">
    <property type="entry name" value="Ser/Thr_kinase_AS"/>
</dbReference>
<evidence type="ECO:0000256" key="1">
    <source>
        <dbReference type="ARBA" id="ARBA00000085"/>
    </source>
</evidence>
<dbReference type="Proteomes" id="UP000641646">
    <property type="component" value="Unassembled WGS sequence"/>
</dbReference>
<dbReference type="Gene3D" id="3.30.450.40">
    <property type="match status" value="1"/>
</dbReference>
<dbReference type="InterPro" id="IPR053159">
    <property type="entry name" value="Hybrid_Histidine_Kinase"/>
</dbReference>
<organism evidence="10 11">
    <name type="scientific">Aerosakkonema funiforme FACHB-1375</name>
    <dbReference type="NCBI Taxonomy" id="2949571"/>
    <lineage>
        <taxon>Bacteria</taxon>
        <taxon>Bacillati</taxon>
        <taxon>Cyanobacteriota</taxon>
        <taxon>Cyanophyceae</taxon>
        <taxon>Oscillatoriophycideae</taxon>
        <taxon>Aerosakkonematales</taxon>
        <taxon>Aerosakkonemataceae</taxon>
        <taxon>Aerosakkonema</taxon>
    </lineage>
</organism>
<evidence type="ECO:0000313" key="10">
    <source>
        <dbReference type="EMBL" id="MBD2182066.1"/>
    </source>
</evidence>
<sequence length="1835" mass="206932">MQIIPGYIITEKIYENFKTVVYKAYNHEAQEAVIVKIPRATHPTWEEIICLKNEYEISKNLDIPGIVKPYKLANYPHGLALILEYFDGESLEQFAVGKTLETIGFLKIAIALADTLNRIHSNLVIHKDIKPHNILVNPQTLETKITDFSIASRLTRENLYLSNCNSLEGTLAYISPEQTGRMNRNIDYRTDLYSLGVTFYEILTGQLPFDSTDPLELIHCHIAKQPLPPNKRISNIPEAVSDTIVKLLAKNAEDRYQSALGLKADLELCLDRLLATGQILNFSPGHWDKASQFLIPQKLYGREKEVASLMEAFERVSNPRLSPERSGNESGIEMMLVSGYSGIGKSSLVNEVHKPIVRQRGYFIAGKFDQFKRNIPYVSVVSAFQDLIRQLLTESKENIAGWKNKILDALASNGQIIIDVIPEVELIVGPQPPVPQLGPAESQNRFNRVFQQFIQVFTKPEHPLVLFLDDLQWADSASLKLIQVLMTNPDSKYLLLMGAYRDNEVSATHPLMLTLEEILKAGAIVNNIILRPLNMENASQLVADTLGDRTHRSQPLADLVYNKTQGNPFFLTQMLTSLYQEKLLNFDFSSGMWQWDIAQIQAIGITDYNVVELIAKNIQKLSEETQTVLKLAACVGNQFNLDVLAIVNEKCQSATAADLWEALQAGLILPLSNAYKIPLLLEEDSGAALTFDRVKVSYKFLHDRVQQAAYSLIPEERKKETHLKIGQLLLKNTNPEERKENIFALVNQLNFGTDLIACEEEKYELAELNFIAGQKAKAATAYEPAIRYLNVGLELLGADSWQSHYELTLNLYLEAAEVEYLNINFERSATLADTILQQATNLLDKIKVYEIQIQFYMAQNQMLTAMNTGLQALEMLGVSLSSPPSSDRWVVDLPELEDLENLPAMTDPYHLATLRLLISVVAPATMAKPEILPLLVLTQVNFCIEHGCSAQAAVSYAFYGMILCAIIGKVDAGYKSGQLALRLLQRFDARELQSKVYNLFNLFIRPWKEHTKETITPFLQGFQSGLETGDLEFACYCINNYCSHMFWLGERVELVEKQQHQYLNLQLSFKQEYSINYAKIWRQLSLKISGAESGYLLIGSSFDESESLPVFLELNNPILLFAIYFAKSFLFYLFRNYTEAVANAELAAKYAAPVMGWIVSFAAYNFYYSLALLAVYRQGDCETEDRQQELLKQVEENQEKMRKWAEYAPCNFQHKYELVEAEKARVLGQILAAMEYYDRAISGAKEQGYIQEEALANELAAEFYFSLGRKKVGQTYLMEAYYGYIRWGAMAKVKNLELRYTQILAQIIKTEAPIFNLTKTTTLTNSIASDKLDFATVIKASQAVTDEIVLDRLLDKLLNIAMENAGAQKSCLILEKNGQLLIEATGSVEQDGVVMLSSIPVSCSQHLPICLINFVARTCESVVLNDAAKEGRFTADPYIVKNQPKSILCVPIINQSKSIGILYLENNLTAGAFTPGRLEVIKILSSQAAISLKNAMLYNNLEGATENLKQANEQLEDYSKTLERRVDERTLELREKNQQLQQTLQELQQTQTQLIQNEKMSSLGQLVAGVAHEINNPVNFIYGNLNHARQYLEDLLHLIEVYDKYSNKSPEIEAEIEASDFEFVRTDFSKIIDSMQVGADRIRQIVLSLRNFSRLDEADMKSVDIHSGIDSSLLILQHRLKEKAGNPPIEVIKKYGQLPKVECYPGQLNQVFMNILTNAIDALYDREYTDKNSVHPKQSPYIRICTDVLDNGWVLIEIADNGPGMREEIRQKLFDPFFTTKPVGSGTGLGLSISYQIVVEKHGGKLKCSSVPGKGAEFVIEIPVKQQRKGLGVRG</sequence>
<dbReference type="InterPro" id="IPR029016">
    <property type="entry name" value="GAF-like_dom_sf"/>
</dbReference>
<dbReference type="EMBL" id="JACJPW010000030">
    <property type="protein sequence ID" value="MBD2182066.1"/>
    <property type="molecule type" value="Genomic_DNA"/>
</dbReference>
<evidence type="ECO:0000256" key="2">
    <source>
        <dbReference type="ARBA" id="ARBA00012438"/>
    </source>
</evidence>
<evidence type="ECO:0000259" key="8">
    <source>
        <dbReference type="PROSITE" id="PS50011"/>
    </source>
</evidence>
<keyword evidence="5" id="KW-0902">Two-component regulatory system</keyword>
<evidence type="ECO:0000256" key="3">
    <source>
        <dbReference type="ARBA" id="ARBA00022553"/>
    </source>
</evidence>
<protein>
    <recommendedName>
        <fullName evidence="2">histidine kinase</fullName>
        <ecNumber evidence="2">2.7.13.3</ecNumber>
    </recommendedName>
</protein>
<dbReference type="SUPFAM" id="SSF56112">
    <property type="entry name" value="Protein kinase-like (PK-like)"/>
    <property type="match status" value="1"/>
</dbReference>
<accession>A0A926VDV1</accession>
<evidence type="ECO:0000256" key="4">
    <source>
        <dbReference type="ARBA" id="ARBA00022777"/>
    </source>
</evidence>
<dbReference type="SUPFAM" id="SSF47384">
    <property type="entry name" value="Homodimeric domain of signal transducing histidine kinase"/>
    <property type="match status" value="1"/>
</dbReference>
<dbReference type="Pfam" id="PF01590">
    <property type="entry name" value="GAF"/>
    <property type="match status" value="1"/>
</dbReference>
<dbReference type="PANTHER" id="PTHR43642:SF1">
    <property type="entry name" value="HYBRID SIGNAL TRANSDUCTION HISTIDINE KINASE G"/>
    <property type="match status" value="1"/>
</dbReference>
<evidence type="ECO:0000256" key="6">
    <source>
        <dbReference type="SAM" id="Coils"/>
    </source>
</evidence>
<dbReference type="SMART" id="SM00387">
    <property type="entry name" value="HATPase_c"/>
    <property type="match status" value="1"/>
</dbReference>
<proteinExistence type="predicted"/>
<dbReference type="InterPro" id="IPR003594">
    <property type="entry name" value="HATPase_dom"/>
</dbReference>
<dbReference type="InterPro" id="IPR011009">
    <property type="entry name" value="Kinase-like_dom_sf"/>
</dbReference>
<dbReference type="InterPro" id="IPR004358">
    <property type="entry name" value="Sig_transdc_His_kin-like_C"/>
</dbReference>
<dbReference type="Gene3D" id="3.30.565.10">
    <property type="entry name" value="Histidine kinase-like ATPase, C-terminal domain"/>
    <property type="match status" value="1"/>
</dbReference>
<dbReference type="RefSeq" id="WP_190464878.1">
    <property type="nucleotide sequence ID" value="NZ_JACJPW010000030.1"/>
</dbReference>